<dbReference type="InterPro" id="IPR048454">
    <property type="entry name" value="YetF_N"/>
</dbReference>
<accession>A0A250KVX4</accession>
<protein>
    <recommendedName>
        <fullName evidence="12">DUF421 domain-containing protein</fullName>
    </recommendedName>
</protein>
<evidence type="ECO:0000313" key="11">
    <source>
        <dbReference type="Proteomes" id="UP000266313"/>
    </source>
</evidence>
<dbReference type="Pfam" id="PF04239">
    <property type="entry name" value="DUF421"/>
    <property type="match status" value="1"/>
</dbReference>
<keyword evidence="3" id="KW-1003">Cell membrane</keyword>
<name>A0A250KVX4_9GAMM</name>
<dbReference type="Proteomes" id="UP000266313">
    <property type="component" value="Chromosome"/>
</dbReference>
<dbReference type="InterPro" id="IPR007353">
    <property type="entry name" value="DUF421"/>
</dbReference>
<comment type="subcellular location">
    <subcellularLocation>
        <location evidence="1">Cell membrane</location>
        <topology evidence="1">Multi-pass membrane protein</topology>
    </subcellularLocation>
</comment>
<evidence type="ECO:0000256" key="5">
    <source>
        <dbReference type="ARBA" id="ARBA00022989"/>
    </source>
</evidence>
<feature type="transmembrane region" description="Helical" evidence="7">
    <location>
        <begin position="64"/>
        <end position="86"/>
    </location>
</feature>
<feature type="transmembrane region" description="Helical" evidence="7">
    <location>
        <begin position="6"/>
        <end position="27"/>
    </location>
</feature>
<dbReference type="AlphaFoldDB" id="A0A250KVX4"/>
<dbReference type="EMBL" id="AP017928">
    <property type="protein sequence ID" value="BBA33929.1"/>
    <property type="molecule type" value="Genomic_DNA"/>
</dbReference>
<evidence type="ECO:0000256" key="3">
    <source>
        <dbReference type="ARBA" id="ARBA00022475"/>
    </source>
</evidence>
<evidence type="ECO:0000256" key="1">
    <source>
        <dbReference type="ARBA" id="ARBA00004651"/>
    </source>
</evidence>
<keyword evidence="6 7" id="KW-0472">Membrane</keyword>
<comment type="similarity">
    <text evidence="2">Belongs to the UPF0702 family.</text>
</comment>
<organism evidence="10 11">
    <name type="scientific">Methylocaldum marinum</name>
    <dbReference type="NCBI Taxonomy" id="1432792"/>
    <lineage>
        <taxon>Bacteria</taxon>
        <taxon>Pseudomonadati</taxon>
        <taxon>Pseudomonadota</taxon>
        <taxon>Gammaproteobacteria</taxon>
        <taxon>Methylococcales</taxon>
        <taxon>Methylococcaceae</taxon>
        <taxon>Methylocaldum</taxon>
    </lineage>
</organism>
<evidence type="ECO:0000259" key="8">
    <source>
        <dbReference type="Pfam" id="PF04239"/>
    </source>
</evidence>
<evidence type="ECO:0008006" key="12">
    <source>
        <dbReference type="Google" id="ProtNLM"/>
    </source>
</evidence>
<dbReference type="KEGG" id="mmai:sS8_1975"/>
<dbReference type="PANTHER" id="PTHR34582:SF6">
    <property type="entry name" value="UPF0702 TRANSMEMBRANE PROTEIN YCAP"/>
    <property type="match status" value="1"/>
</dbReference>
<sequence length="175" mass="18671">MFFDSWMSLVRTGVVGLCAYVLLVLLLRISGKRTLTKLNAFDLVVTVALGSTLATVLLSKNVTLADGVLAFALLIFLQWAVTWLSARSRKVSRLVKAEPQLVFHRGRFLSAALKAERITEGEILQALRTQGIASTEQVGAVVLETDGSFSVLQNIDAGGISTLTGVSGSEGDTSS</sequence>
<evidence type="ECO:0000256" key="4">
    <source>
        <dbReference type="ARBA" id="ARBA00022692"/>
    </source>
</evidence>
<evidence type="ECO:0000256" key="2">
    <source>
        <dbReference type="ARBA" id="ARBA00006448"/>
    </source>
</evidence>
<evidence type="ECO:0000313" key="10">
    <source>
        <dbReference type="EMBL" id="BBA33929.1"/>
    </source>
</evidence>
<evidence type="ECO:0000256" key="7">
    <source>
        <dbReference type="SAM" id="Phobius"/>
    </source>
</evidence>
<feature type="transmembrane region" description="Helical" evidence="7">
    <location>
        <begin position="39"/>
        <end position="58"/>
    </location>
</feature>
<dbReference type="OrthoDB" id="9793799at2"/>
<reference evidence="10 11" key="1">
    <citation type="submission" date="2016-12" db="EMBL/GenBank/DDBJ databases">
        <title>Genome sequencing of Methylocaldum marinum.</title>
        <authorList>
            <person name="Takeuchi M."/>
            <person name="Kamagata Y."/>
            <person name="Hiraoka S."/>
            <person name="Oshima K."/>
            <person name="Hattori M."/>
            <person name="Iwasaki W."/>
        </authorList>
    </citation>
    <scope>NUCLEOTIDE SEQUENCE [LARGE SCALE GENOMIC DNA]</scope>
    <source>
        <strain evidence="10 11">S8</strain>
    </source>
</reference>
<keyword evidence="4 7" id="KW-0812">Transmembrane</keyword>
<gene>
    <name evidence="10" type="ORF">sS8_1975</name>
</gene>
<dbReference type="RefSeq" id="WP_119629446.1">
    <property type="nucleotide sequence ID" value="NZ_AP017928.1"/>
</dbReference>
<feature type="domain" description="YetF-like N-terminal transmembrane" evidence="9">
    <location>
        <begin position="19"/>
        <end position="83"/>
    </location>
</feature>
<dbReference type="Gene3D" id="3.30.240.20">
    <property type="entry name" value="bsu07140 like domains"/>
    <property type="match status" value="1"/>
</dbReference>
<proteinExistence type="inferred from homology"/>
<feature type="domain" description="YetF C-terminal" evidence="8">
    <location>
        <begin position="87"/>
        <end position="156"/>
    </location>
</feature>
<keyword evidence="5 7" id="KW-1133">Transmembrane helix</keyword>
<dbReference type="InterPro" id="IPR023090">
    <property type="entry name" value="UPF0702_alpha/beta_dom_sf"/>
</dbReference>
<evidence type="ECO:0000256" key="6">
    <source>
        <dbReference type="ARBA" id="ARBA00023136"/>
    </source>
</evidence>
<keyword evidence="11" id="KW-1185">Reference proteome</keyword>
<dbReference type="Pfam" id="PF20730">
    <property type="entry name" value="YetF_N"/>
    <property type="match status" value="1"/>
</dbReference>
<dbReference type="GO" id="GO:0005886">
    <property type="term" value="C:plasma membrane"/>
    <property type="evidence" value="ECO:0007669"/>
    <property type="project" value="UniProtKB-SubCell"/>
</dbReference>
<dbReference type="PANTHER" id="PTHR34582">
    <property type="entry name" value="UPF0702 TRANSMEMBRANE PROTEIN YCAP"/>
    <property type="match status" value="1"/>
</dbReference>
<evidence type="ECO:0000259" key="9">
    <source>
        <dbReference type="Pfam" id="PF20730"/>
    </source>
</evidence>